<comment type="caution">
    <text evidence="1">The sequence shown here is derived from an EMBL/GenBank/DDBJ whole genome shotgun (WGS) entry which is preliminary data.</text>
</comment>
<dbReference type="PROSITE" id="PS51257">
    <property type="entry name" value="PROKAR_LIPOPROTEIN"/>
    <property type="match status" value="1"/>
</dbReference>
<sequence>MRLIPLRLLPMLCLVVLLSGCVSVSRDREIPKDGTGTDEMKLSPCVCDPVEFNGEGFSWLG</sequence>
<dbReference type="AlphaFoldDB" id="A0A154L5I4"/>
<name>A0A154L5I4_9PROT</name>
<protein>
    <submittedName>
        <fullName evidence="1">Uncharacterized protein</fullName>
    </submittedName>
</protein>
<accession>A0A154L5I4</accession>
<proteinExistence type="predicted"/>
<evidence type="ECO:0000313" key="1">
    <source>
        <dbReference type="EMBL" id="KZB63152.1"/>
    </source>
</evidence>
<dbReference type="EMBL" id="LPVY01000019">
    <property type="protein sequence ID" value="KZB63152.1"/>
    <property type="molecule type" value="Genomic_DNA"/>
</dbReference>
<evidence type="ECO:0000313" key="2">
    <source>
        <dbReference type="Proteomes" id="UP000076335"/>
    </source>
</evidence>
<reference evidence="1 2" key="1">
    <citation type="submission" date="2015-12" db="EMBL/GenBank/DDBJ databases">
        <title>Genome sequence of Thalassospira lucentensis MCCC 1A02072.</title>
        <authorList>
            <person name="Lu L."/>
            <person name="Lai Q."/>
            <person name="Shao Z."/>
            <person name="Qian P."/>
        </authorList>
    </citation>
    <scope>NUCLEOTIDE SEQUENCE [LARGE SCALE GENOMIC DNA]</scope>
    <source>
        <strain evidence="1 2">MCCC 1A02072</strain>
    </source>
</reference>
<gene>
    <name evidence="1" type="ORF">AUP42_01800</name>
</gene>
<dbReference type="Proteomes" id="UP000076335">
    <property type="component" value="Unassembled WGS sequence"/>
</dbReference>
<organism evidence="1 2">
    <name type="scientific">Thalassospira lucentensis</name>
    <dbReference type="NCBI Taxonomy" id="168935"/>
    <lineage>
        <taxon>Bacteria</taxon>
        <taxon>Pseudomonadati</taxon>
        <taxon>Pseudomonadota</taxon>
        <taxon>Alphaproteobacteria</taxon>
        <taxon>Rhodospirillales</taxon>
        <taxon>Thalassospiraceae</taxon>
        <taxon>Thalassospira</taxon>
    </lineage>
</organism>